<feature type="compositionally biased region" description="Basic and acidic residues" evidence="2">
    <location>
        <begin position="110"/>
        <end position="120"/>
    </location>
</feature>
<dbReference type="GO" id="GO:0008270">
    <property type="term" value="F:zinc ion binding"/>
    <property type="evidence" value="ECO:0007669"/>
    <property type="project" value="UniProtKB-KW"/>
</dbReference>
<dbReference type="InterPro" id="IPR007527">
    <property type="entry name" value="Znf_SWIM"/>
</dbReference>
<keyword evidence="1" id="KW-0479">Metal-binding</keyword>
<gene>
    <name evidence="4" type="ORF">HMPREF0179_02642</name>
</gene>
<comment type="caution">
    <text evidence="4">The sequence shown here is derived from an EMBL/GenBank/DDBJ whole genome shotgun (WGS) entry which is preliminary data.</text>
</comment>
<dbReference type="STRING" id="563192.HMPREF0179_02642"/>
<dbReference type="AlphaFoldDB" id="E5Y8X4"/>
<dbReference type="EMBL" id="ADCP02000001">
    <property type="protein sequence ID" value="EFV43523.1"/>
    <property type="molecule type" value="Genomic_DNA"/>
</dbReference>
<dbReference type="Proteomes" id="UP000006034">
    <property type="component" value="Unassembled WGS sequence"/>
</dbReference>
<keyword evidence="5" id="KW-1185">Reference proteome</keyword>
<organism evidence="4 5">
    <name type="scientific">Bilophila wadsworthia (strain 3_1_6)</name>
    <dbReference type="NCBI Taxonomy" id="563192"/>
    <lineage>
        <taxon>Bacteria</taxon>
        <taxon>Pseudomonadati</taxon>
        <taxon>Thermodesulfobacteriota</taxon>
        <taxon>Desulfovibrionia</taxon>
        <taxon>Desulfovibrionales</taxon>
        <taxon>Desulfovibrionaceae</taxon>
        <taxon>Bilophila</taxon>
    </lineage>
</organism>
<dbReference type="PROSITE" id="PS50966">
    <property type="entry name" value="ZF_SWIM"/>
    <property type="match status" value="1"/>
</dbReference>
<feature type="region of interest" description="Disordered" evidence="2">
    <location>
        <begin position="110"/>
        <end position="134"/>
    </location>
</feature>
<evidence type="ECO:0000313" key="5">
    <source>
        <dbReference type="Proteomes" id="UP000006034"/>
    </source>
</evidence>
<reference evidence="4 5" key="2">
    <citation type="submission" date="2013-04" db="EMBL/GenBank/DDBJ databases">
        <title>The Genome Sequence of Bilophila wadsworthia 3_1_6.</title>
        <authorList>
            <consortium name="The Broad Institute Genomics Platform"/>
            <person name="Earl A."/>
            <person name="Ward D."/>
            <person name="Feldgarden M."/>
            <person name="Gevers D."/>
            <person name="Sibley C."/>
            <person name="Strauss J."/>
            <person name="Allen-Vercoe E."/>
            <person name="Walker B."/>
            <person name="Young S."/>
            <person name="Zeng Q."/>
            <person name="Gargeya S."/>
            <person name="Fitzgerald M."/>
            <person name="Haas B."/>
            <person name="Abouelleil A."/>
            <person name="Allen A.W."/>
            <person name="Alvarado L."/>
            <person name="Arachchi H.M."/>
            <person name="Berlin A.M."/>
            <person name="Chapman S.B."/>
            <person name="Gainer-Dewar J."/>
            <person name="Goldberg J."/>
            <person name="Griggs A."/>
            <person name="Gujja S."/>
            <person name="Hansen M."/>
            <person name="Howarth C."/>
            <person name="Imamovic A."/>
            <person name="Ireland A."/>
            <person name="Larimer J."/>
            <person name="McCowan C."/>
            <person name="Murphy C."/>
            <person name="Pearson M."/>
            <person name="Poon T.W."/>
            <person name="Priest M."/>
            <person name="Roberts A."/>
            <person name="Saif S."/>
            <person name="Shea T."/>
            <person name="Sisk P."/>
            <person name="Sykes S."/>
            <person name="Wortman J."/>
            <person name="Nusbaum C."/>
            <person name="Birren B."/>
        </authorList>
    </citation>
    <scope>NUCLEOTIDE SEQUENCE [LARGE SCALE GENOMIC DNA]</scope>
    <source>
        <strain evidence="4 5">3_1_6</strain>
    </source>
</reference>
<evidence type="ECO:0000256" key="2">
    <source>
        <dbReference type="SAM" id="MobiDB-lite"/>
    </source>
</evidence>
<dbReference type="HOGENOM" id="CLU_051328_0_0_7"/>
<evidence type="ECO:0000313" key="4">
    <source>
        <dbReference type="EMBL" id="EFV43523.1"/>
    </source>
</evidence>
<accession>E5Y8X4</accession>
<reference evidence="4 5" key="1">
    <citation type="submission" date="2010-10" db="EMBL/GenBank/DDBJ databases">
        <authorList>
            <consortium name="The Broad Institute Genome Sequencing Platform"/>
            <person name="Ward D."/>
            <person name="Earl A."/>
            <person name="Feldgarden M."/>
            <person name="Young S.K."/>
            <person name="Gargeya S."/>
            <person name="Zeng Q."/>
            <person name="Alvarado L."/>
            <person name="Berlin A."/>
            <person name="Bochicchio J."/>
            <person name="Chapman S.B."/>
            <person name="Chen Z."/>
            <person name="Freedman E."/>
            <person name="Gellesch M."/>
            <person name="Goldberg J."/>
            <person name="Griggs A."/>
            <person name="Gujja S."/>
            <person name="Heilman E."/>
            <person name="Heiman D."/>
            <person name="Howarth C."/>
            <person name="Mehta T."/>
            <person name="Neiman D."/>
            <person name="Pearson M."/>
            <person name="Roberts A."/>
            <person name="Saif S."/>
            <person name="Shea T."/>
            <person name="Shenoy N."/>
            <person name="Sisk P."/>
            <person name="Stolte C."/>
            <person name="Sykes S."/>
            <person name="White J."/>
            <person name="Yandava C."/>
            <person name="Allen-Vercoe E."/>
            <person name="Sibley C."/>
            <person name="Ambrose C.E."/>
            <person name="Strauss J."/>
            <person name="Daigneault M."/>
            <person name="Haas B."/>
            <person name="Nusbaum C."/>
            <person name="Birren B."/>
        </authorList>
    </citation>
    <scope>NUCLEOTIDE SEQUENCE [LARGE SCALE GENOMIC DNA]</scope>
    <source>
        <strain evidence="4 5">3_1_6</strain>
    </source>
</reference>
<proteinExistence type="predicted"/>
<keyword evidence="1" id="KW-0862">Zinc</keyword>
<dbReference type="Pfam" id="PF04434">
    <property type="entry name" value="SWIM"/>
    <property type="match status" value="1"/>
</dbReference>
<evidence type="ECO:0000259" key="3">
    <source>
        <dbReference type="PROSITE" id="PS50966"/>
    </source>
</evidence>
<protein>
    <recommendedName>
        <fullName evidence="3">SWIM-type domain-containing protein</fullName>
    </recommendedName>
</protein>
<sequence length="443" mass="48396">MELTSESVLTLAPDASSVKAAQALLKPGQWPTLGFNENAVWGECKGSGSKPYQVEADLSGPVFKCTCPSRKFPCKHSLALLLLRVQQEAAFTQGEAPDWVKEWLDAREKRAARQEQKQENKGQPADPAAAAKREASRLKRMAAGLDDLERWMCDLIRHGLGQLSGTPAWQEEAAARMVDAQLPGIAARLRNLQGVTSSGEDWPGVVLAQFGQLQLLIDAFRHLDALSPEEQADVRAALGLSPDKDEVLATGERLSDLWLVLGVGYAEENRLWRRRVWLRGQNSGRAALLLDFSHGGKHFEQSFVVGSLADMTLTFYPGAVPLRAIATGDPVRAKTAPIPTVSLREALEGMAKAIAAQPWQWPLPLMVSDGVPCRSDDSWFLQTDAGDRLPLSITDNDGWELLTQGGGRPLSVWGEWDGARFQPLSAWEPGTSGSPLWREGARP</sequence>
<evidence type="ECO:0000256" key="1">
    <source>
        <dbReference type="PROSITE-ProRule" id="PRU00325"/>
    </source>
</evidence>
<name>E5Y8X4_BILW3</name>
<dbReference type="eggNOG" id="COG4715">
    <property type="taxonomic scope" value="Bacteria"/>
</dbReference>
<keyword evidence="1" id="KW-0863">Zinc-finger</keyword>
<dbReference type="GeneID" id="78084957"/>
<dbReference type="OrthoDB" id="9816340at2"/>
<dbReference type="RefSeq" id="WP_005028630.1">
    <property type="nucleotide sequence ID" value="NZ_KE150238.1"/>
</dbReference>
<feature type="domain" description="SWIM-type" evidence="3">
    <location>
        <begin position="52"/>
        <end position="85"/>
    </location>
</feature>